<dbReference type="Gene3D" id="3.40.50.1000">
    <property type="entry name" value="HAD superfamily/HAD-like"/>
    <property type="match status" value="1"/>
</dbReference>
<dbReference type="GO" id="GO:0005829">
    <property type="term" value="C:cytosol"/>
    <property type="evidence" value="ECO:0007669"/>
    <property type="project" value="TreeGrafter"/>
</dbReference>
<dbReference type="InterPro" id="IPR036412">
    <property type="entry name" value="HAD-like_sf"/>
</dbReference>
<dbReference type="SFLD" id="SFLDS00003">
    <property type="entry name" value="Haloacid_Dehalogenase"/>
    <property type="match status" value="1"/>
</dbReference>
<evidence type="ECO:0000313" key="1">
    <source>
        <dbReference type="EMBL" id="QCQ35366.1"/>
    </source>
</evidence>
<keyword evidence="1" id="KW-0378">Hydrolase</keyword>
<dbReference type="RefSeq" id="WP_032530738.1">
    <property type="nucleotide sequence ID" value="NZ_CP036553.1"/>
</dbReference>
<name>A0AAP8ZS58_BACFG</name>
<dbReference type="PRINTS" id="PR00119">
    <property type="entry name" value="CATATPASE"/>
</dbReference>
<evidence type="ECO:0000313" key="2">
    <source>
        <dbReference type="Proteomes" id="UP000028294"/>
    </source>
</evidence>
<dbReference type="Proteomes" id="UP000028294">
    <property type="component" value="Chromosome"/>
</dbReference>
<organism evidence="1 2">
    <name type="scientific">Bacteroides fragilis</name>
    <dbReference type="NCBI Taxonomy" id="817"/>
    <lineage>
        <taxon>Bacteria</taxon>
        <taxon>Pseudomonadati</taxon>
        <taxon>Bacteroidota</taxon>
        <taxon>Bacteroidia</taxon>
        <taxon>Bacteroidales</taxon>
        <taxon>Bacteroidaceae</taxon>
        <taxon>Bacteroides</taxon>
    </lineage>
</organism>
<gene>
    <name evidence="1" type="ORF">IA74_004270</name>
</gene>
<dbReference type="NCBIfam" id="TIGR00099">
    <property type="entry name" value="Cof-subfamily"/>
    <property type="match status" value="1"/>
</dbReference>
<dbReference type="Gene3D" id="3.30.1240.10">
    <property type="match status" value="1"/>
</dbReference>
<dbReference type="SFLD" id="SFLDG01144">
    <property type="entry name" value="C2.B.4:_PGP_Like"/>
    <property type="match status" value="1"/>
</dbReference>
<dbReference type="AlphaFoldDB" id="A0AAP8ZS58"/>
<dbReference type="PANTHER" id="PTHR10000:SF8">
    <property type="entry name" value="HAD SUPERFAMILY HYDROLASE-LIKE, TYPE 3"/>
    <property type="match status" value="1"/>
</dbReference>
<dbReference type="InterPro" id="IPR023214">
    <property type="entry name" value="HAD_sf"/>
</dbReference>
<dbReference type="PROSITE" id="PS01229">
    <property type="entry name" value="COF_2"/>
    <property type="match status" value="1"/>
</dbReference>
<sequence>MKYKLLVLDLDGTLTNAKKEITPRNREALIRVQQQGVKLILASGRPTFGIAPLADELRMKEFGGFILSYNGGEIIDWSTGEIVYANVLPDEVIPRLYECATRNQLPILTYDRQYIITEYPDDVYVRKEAFLNKMQIYPSKDFLKDIRLPLPKCLIVSEPHRLIPIEAELSVELQGQLSVYRSEPFFLELVPQGIDKAQSLSVLLNKLNMNREEMVAVGDGYNDLSMIQFAGLGVAMGNAQEPVKKAADYITLSNEEDGVAAVVNKFFTKAPEKGETTV</sequence>
<dbReference type="Pfam" id="PF08282">
    <property type="entry name" value="Hydrolase_3"/>
    <property type="match status" value="1"/>
</dbReference>
<dbReference type="EMBL" id="CP036553">
    <property type="protein sequence ID" value="QCQ35366.1"/>
    <property type="molecule type" value="Genomic_DNA"/>
</dbReference>
<dbReference type="InterPro" id="IPR006379">
    <property type="entry name" value="HAD-SF_hydro_IIB"/>
</dbReference>
<dbReference type="GO" id="GO:0000287">
    <property type="term" value="F:magnesium ion binding"/>
    <property type="evidence" value="ECO:0007669"/>
    <property type="project" value="TreeGrafter"/>
</dbReference>
<dbReference type="GO" id="GO:0016791">
    <property type="term" value="F:phosphatase activity"/>
    <property type="evidence" value="ECO:0007669"/>
    <property type="project" value="UniProtKB-ARBA"/>
</dbReference>
<dbReference type="InterPro" id="IPR000150">
    <property type="entry name" value="Cof"/>
</dbReference>
<dbReference type="PANTHER" id="PTHR10000">
    <property type="entry name" value="PHOSPHOSERINE PHOSPHATASE"/>
    <property type="match status" value="1"/>
</dbReference>
<protein>
    <submittedName>
        <fullName evidence="1">Cof-type HAD-IIB family hydrolase</fullName>
    </submittedName>
</protein>
<accession>A0AAP8ZS58</accession>
<reference evidence="1 2" key="1">
    <citation type="submission" date="2019-03" db="EMBL/GenBank/DDBJ databases">
        <title>Complete genome assembly of MDR B. fragilis.</title>
        <authorList>
            <person name="Sydenham T.V."/>
            <person name="Hasman H."/>
            <person name="Justesen U.S."/>
        </authorList>
    </citation>
    <scope>NUCLEOTIDE SEQUENCE [LARGE SCALE GENOMIC DNA]</scope>
    <source>
        <strain evidence="1 2">DCMOUH0067B</strain>
    </source>
</reference>
<proteinExistence type="predicted"/>
<dbReference type="SFLD" id="SFLDG01140">
    <property type="entry name" value="C2.B:_Phosphomannomutase_and_P"/>
    <property type="match status" value="1"/>
</dbReference>
<dbReference type="SUPFAM" id="SSF56784">
    <property type="entry name" value="HAD-like"/>
    <property type="match status" value="1"/>
</dbReference>
<dbReference type="CDD" id="cd07516">
    <property type="entry name" value="HAD_Pase"/>
    <property type="match status" value="1"/>
</dbReference>
<dbReference type="NCBIfam" id="TIGR01484">
    <property type="entry name" value="HAD-SF-IIB"/>
    <property type="match status" value="1"/>
</dbReference>